<organism evidence="1 2">
    <name type="scientific">Vibrio olivae</name>
    <dbReference type="NCBI Taxonomy" id="1243002"/>
    <lineage>
        <taxon>Bacteria</taxon>
        <taxon>Pseudomonadati</taxon>
        <taxon>Pseudomonadota</taxon>
        <taxon>Gammaproteobacteria</taxon>
        <taxon>Vibrionales</taxon>
        <taxon>Vibrionaceae</taxon>
        <taxon>Vibrio</taxon>
    </lineage>
</organism>
<protein>
    <submittedName>
        <fullName evidence="1">Uncharacterized protein</fullName>
    </submittedName>
</protein>
<accession>A0ABV5HUI8</accession>
<dbReference type="Proteomes" id="UP001589645">
    <property type="component" value="Unassembled WGS sequence"/>
</dbReference>
<dbReference type="RefSeq" id="WP_390198428.1">
    <property type="nucleotide sequence ID" value="NZ_JBHMEP010000085.1"/>
</dbReference>
<evidence type="ECO:0000313" key="1">
    <source>
        <dbReference type="EMBL" id="MFB9137926.1"/>
    </source>
</evidence>
<evidence type="ECO:0000313" key="2">
    <source>
        <dbReference type="Proteomes" id="UP001589645"/>
    </source>
</evidence>
<comment type="caution">
    <text evidence="1">The sequence shown here is derived from an EMBL/GenBank/DDBJ whole genome shotgun (WGS) entry which is preliminary data.</text>
</comment>
<name>A0ABV5HUI8_9VIBR</name>
<proteinExistence type="predicted"/>
<sequence>MTESKLNPFDAELLVMIGDIAKSQPEVEEKPDRYEITVDTTEIQGNAIEALKQAVAGRLGKRLLVTHTLDAAVVFNVEYDPTEYPEQIRTRLVEPDATAGTRYCRTLLEVDAIQVRRDNLDDLLRFTGGGTMTIPRTPNG</sequence>
<reference evidence="1 2" key="1">
    <citation type="submission" date="2024-09" db="EMBL/GenBank/DDBJ databases">
        <authorList>
            <person name="Sun Q."/>
            <person name="Mori K."/>
        </authorList>
    </citation>
    <scope>NUCLEOTIDE SEQUENCE [LARGE SCALE GENOMIC DNA]</scope>
    <source>
        <strain evidence="1 2">CECT 8064</strain>
    </source>
</reference>
<gene>
    <name evidence="1" type="ORF">ACFFUV_23615</name>
</gene>
<keyword evidence="2" id="KW-1185">Reference proteome</keyword>
<dbReference type="EMBL" id="JBHMEP010000085">
    <property type="protein sequence ID" value="MFB9137926.1"/>
    <property type="molecule type" value="Genomic_DNA"/>
</dbReference>
<feature type="non-terminal residue" evidence="1">
    <location>
        <position position="140"/>
    </location>
</feature>